<gene>
    <name evidence="7" type="ORF">HXA33_04510</name>
</gene>
<dbReference type="PROSITE" id="PS01129">
    <property type="entry name" value="PSI_RLU"/>
    <property type="match status" value="1"/>
</dbReference>
<feature type="domain" description="Pseudouridine synthase RsuA/RluA-like" evidence="6">
    <location>
        <begin position="95"/>
        <end position="245"/>
    </location>
</feature>
<dbReference type="InterPro" id="IPR006145">
    <property type="entry name" value="PsdUridine_synth_RsuA/RluA"/>
</dbReference>
<evidence type="ECO:0000313" key="8">
    <source>
        <dbReference type="Proteomes" id="UP001057753"/>
    </source>
</evidence>
<comment type="catalytic activity">
    <reaction evidence="1 5">
        <text>a uridine in RNA = a pseudouridine in RNA</text>
        <dbReference type="Rhea" id="RHEA:48348"/>
        <dbReference type="Rhea" id="RHEA-COMP:12068"/>
        <dbReference type="Rhea" id="RHEA-COMP:12069"/>
        <dbReference type="ChEBI" id="CHEBI:65314"/>
        <dbReference type="ChEBI" id="CHEBI:65315"/>
    </reaction>
</comment>
<keyword evidence="4" id="KW-0694">RNA-binding</keyword>
<protein>
    <recommendedName>
        <fullName evidence="5">Pseudouridine synthase</fullName>
        <ecNumber evidence="5">5.4.99.-</ecNumber>
    </recommendedName>
</protein>
<evidence type="ECO:0000256" key="2">
    <source>
        <dbReference type="ARBA" id="ARBA00010876"/>
    </source>
</evidence>
<dbReference type="Gene3D" id="3.30.2350.10">
    <property type="entry name" value="Pseudouridine synthase"/>
    <property type="match status" value="1"/>
</dbReference>
<dbReference type="SUPFAM" id="SSF55120">
    <property type="entry name" value="Pseudouridine synthase"/>
    <property type="match status" value="1"/>
</dbReference>
<dbReference type="InterPro" id="IPR020103">
    <property type="entry name" value="PsdUridine_synth_cat_dom_sf"/>
</dbReference>
<dbReference type="GO" id="GO:0140098">
    <property type="term" value="F:catalytic activity, acting on RNA"/>
    <property type="evidence" value="ECO:0007669"/>
    <property type="project" value="UniProtKB-ARBA"/>
</dbReference>
<evidence type="ECO:0000313" key="7">
    <source>
        <dbReference type="EMBL" id="MCR6095798.1"/>
    </source>
</evidence>
<organism evidence="7 8">
    <name type="scientific">Salipaludibacillus agaradhaerens</name>
    <name type="common">Bacillus agaradhaerens</name>
    <dbReference type="NCBI Taxonomy" id="76935"/>
    <lineage>
        <taxon>Bacteria</taxon>
        <taxon>Bacillati</taxon>
        <taxon>Bacillota</taxon>
        <taxon>Bacilli</taxon>
        <taxon>Bacillales</taxon>
        <taxon>Bacillaceae</taxon>
    </lineage>
</organism>
<name>A0A9Q4B001_SALAG</name>
<proteinExistence type="inferred from homology"/>
<feature type="active site" evidence="3">
    <location>
        <position position="142"/>
    </location>
</feature>
<dbReference type="CDD" id="cd02869">
    <property type="entry name" value="PseudoU_synth_RluA_like"/>
    <property type="match status" value="1"/>
</dbReference>
<comment type="function">
    <text evidence="5">Responsible for synthesis of pseudouridine from uracil.</text>
</comment>
<dbReference type="InterPro" id="IPR050188">
    <property type="entry name" value="RluA_PseudoU_synthase"/>
</dbReference>
<reference evidence="7" key="1">
    <citation type="submission" date="2020-06" db="EMBL/GenBank/DDBJ databases">
        <title>Insight into the genomes of haloalkaliphilic bacilli from Kenyan soda lakes.</title>
        <authorList>
            <person name="Mwirichia R."/>
            <person name="Villamizar G.C."/>
            <person name="Poehlein A."/>
            <person name="Mugweru J."/>
            <person name="Kipnyargis A."/>
            <person name="Kiplimo D."/>
            <person name="Orwa P."/>
            <person name="Daniel R."/>
        </authorList>
    </citation>
    <scope>NUCLEOTIDE SEQUENCE</scope>
    <source>
        <strain evidence="7">B1096_S55</strain>
    </source>
</reference>
<dbReference type="EMBL" id="JABXYM010000001">
    <property type="protein sequence ID" value="MCR6095798.1"/>
    <property type="molecule type" value="Genomic_DNA"/>
</dbReference>
<evidence type="ECO:0000256" key="3">
    <source>
        <dbReference type="PIRSR" id="PIRSR606225-1"/>
    </source>
</evidence>
<dbReference type="PANTHER" id="PTHR21600:SF35">
    <property type="entry name" value="PSEUDOURIDINE SYNTHASE"/>
    <property type="match status" value="1"/>
</dbReference>
<dbReference type="PROSITE" id="PS50889">
    <property type="entry name" value="S4"/>
    <property type="match status" value="1"/>
</dbReference>
<dbReference type="PANTHER" id="PTHR21600">
    <property type="entry name" value="MITOCHONDRIAL RNA PSEUDOURIDINE SYNTHASE"/>
    <property type="match status" value="1"/>
</dbReference>
<keyword evidence="8" id="KW-1185">Reference proteome</keyword>
<dbReference type="GO" id="GO:0009982">
    <property type="term" value="F:pseudouridine synthase activity"/>
    <property type="evidence" value="ECO:0007669"/>
    <property type="project" value="InterPro"/>
</dbReference>
<dbReference type="NCBIfam" id="TIGR00005">
    <property type="entry name" value="rluA_subfam"/>
    <property type="match status" value="1"/>
</dbReference>
<evidence type="ECO:0000256" key="5">
    <source>
        <dbReference type="RuleBase" id="RU362028"/>
    </source>
</evidence>
<keyword evidence="5" id="KW-0413">Isomerase</keyword>
<dbReference type="AlphaFoldDB" id="A0A9Q4B001"/>
<dbReference type="GO" id="GO:0003723">
    <property type="term" value="F:RNA binding"/>
    <property type="evidence" value="ECO:0007669"/>
    <property type="project" value="UniProtKB-KW"/>
</dbReference>
<dbReference type="InterPro" id="IPR006225">
    <property type="entry name" value="PsdUridine_synth_RluC/D"/>
</dbReference>
<evidence type="ECO:0000256" key="1">
    <source>
        <dbReference type="ARBA" id="ARBA00000073"/>
    </source>
</evidence>
<comment type="caution">
    <text evidence="7">The sequence shown here is derived from an EMBL/GenBank/DDBJ whole genome shotgun (WGS) entry which is preliminary data.</text>
</comment>
<dbReference type="InterPro" id="IPR006224">
    <property type="entry name" value="PsdUridine_synth_RluA-like_CS"/>
</dbReference>
<dbReference type="GO" id="GO:0000455">
    <property type="term" value="P:enzyme-directed rRNA pseudouridine synthesis"/>
    <property type="evidence" value="ECO:0007669"/>
    <property type="project" value="TreeGrafter"/>
</dbReference>
<dbReference type="Proteomes" id="UP001057753">
    <property type="component" value="Unassembled WGS sequence"/>
</dbReference>
<evidence type="ECO:0000256" key="4">
    <source>
        <dbReference type="PROSITE-ProRule" id="PRU00182"/>
    </source>
</evidence>
<dbReference type="EC" id="5.4.99.-" evidence="5"/>
<dbReference type="Pfam" id="PF00849">
    <property type="entry name" value="PseudoU_synth_2"/>
    <property type="match status" value="1"/>
</dbReference>
<accession>A0A9Q4B001</accession>
<dbReference type="RefSeq" id="WP_257820535.1">
    <property type="nucleotide sequence ID" value="NZ_JABXYM010000001.1"/>
</dbReference>
<sequence length="300" mass="34204">MMNEQSPIVLSWYVTRQCHGVTLKSFLREQKNLSRKLLAEIKFQGGGLFVNGKEVTVKETIYEDDHIEVTLPPEIISKKIMKADLPLEVIYEDDHLLVVNKPSGLVTIPTHDVNEPSLAGAVLQHYENNGWGATFHAVNRLDRDTTGIVIIAKHRYAHEVLAMQQRAGKLEREYIAVVHGIIPWQFGSVHAPIARKPTSIIERVVSEKGQHAVTHFETIASHHHYSMVKLRLETGRTHQIRVHMAWLGYPLVGDTLYGSRSSEKRRTLLHSYKAEFYHPFTGEHHCYSAPLPPRYATLFK</sequence>
<evidence type="ECO:0000259" key="6">
    <source>
        <dbReference type="Pfam" id="PF00849"/>
    </source>
</evidence>
<comment type="similarity">
    <text evidence="2 5">Belongs to the pseudouridine synthase RluA family.</text>
</comment>